<protein>
    <submittedName>
        <fullName evidence="2">DUF4274 domain-containing protein</fullName>
    </submittedName>
</protein>
<dbReference type="Proteomes" id="UP001058458">
    <property type="component" value="Chromosome"/>
</dbReference>
<evidence type="ECO:0000259" key="1">
    <source>
        <dbReference type="Pfam" id="PF14096"/>
    </source>
</evidence>
<sequence length="151" mass="17798">MNNKELEKLKELLYCEDSEEIKKEVKHINNSILLHIFAANYNWDNGFEIPNIIINNEHCDLGTALMMFYSVDGYRLLENQTNVFSSQMTDWKEFISNLYHKIKNNKFKKQEISFTPQLSKVQIYKLKKNNPNIPDVFLNKSPGKEIEIPVL</sequence>
<feature type="domain" description="DUF4274" evidence="1">
    <location>
        <begin position="30"/>
        <end position="102"/>
    </location>
</feature>
<dbReference type="RefSeq" id="WP_256834924.1">
    <property type="nucleotide sequence ID" value="NZ_CP063414.1"/>
</dbReference>
<evidence type="ECO:0000313" key="3">
    <source>
        <dbReference type="Proteomes" id="UP001058458"/>
    </source>
</evidence>
<gene>
    <name evidence="2" type="ORF">IMI45_07880</name>
</gene>
<dbReference type="InterPro" id="IPR025369">
    <property type="entry name" value="DUF4274"/>
</dbReference>
<organism evidence="2 3">
    <name type="scientific">Parageobacillus thermoglucosidasius</name>
    <name type="common">Geobacillus thermoglucosidasius</name>
    <dbReference type="NCBI Taxonomy" id="1426"/>
    <lineage>
        <taxon>Bacteria</taxon>
        <taxon>Bacillati</taxon>
        <taxon>Bacillota</taxon>
        <taxon>Bacilli</taxon>
        <taxon>Bacillales</taxon>
        <taxon>Anoxybacillaceae</taxon>
        <taxon>Parageobacillus</taxon>
    </lineage>
</organism>
<reference evidence="2" key="1">
    <citation type="submission" date="2020-10" db="EMBL/GenBank/DDBJ databases">
        <authorList>
            <person name="Delgado J.A."/>
            <person name="Gonzalez J.M."/>
        </authorList>
    </citation>
    <scope>NUCLEOTIDE SEQUENCE</scope>
    <source>
        <strain evidence="2">23.6</strain>
    </source>
</reference>
<name>A0AB38R4S4_PARTM</name>
<proteinExistence type="predicted"/>
<accession>A0AB38R4S4</accession>
<evidence type="ECO:0000313" key="2">
    <source>
        <dbReference type="EMBL" id="UOE77694.1"/>
    </source>
</evidence>
<dbReference type="EMBL" id="CP063414">
    <property type="protein sequence ID" value="UOE77694.1"/>
    <property type="molecule type" value="Genomic_DNA"/>
</dbReference>
<dbReference type="Pfam" id="PF14096">
    <property type="entry name" value="DUF4274"/>
    <property type="match status" value="1"/>
</dbReference>
<dbReference type="AlphaFoldDB" id="A0AB38R4S4"/>